<dbReference type="PANTHER" id="PTHR40446:SF2">
    <property type="entry name" value="N-ACETYLGLUCOSAMINE-1-PHOSPHODIESTER ALPHA-N-ACETYLGLUCOSAMINIDASE"/>
    <property type="match status" value="1"/>
</dbReference>
<proteinExistence type="predicted"/>
<feature type="domain" description="Phosphodiester glycosidase" evidence="2">
    <location>
        <begin position="195"/>
        <end position="364"/>
    </location>
</feature>
<dbReference type="Proteomes" id="UP001165092">
    <property type="component" value="Unassembled WGS sequence"/>
</dbReference>
<dbReference type="EMBL" id="BSQG01000001">
    <property type="protein sequence ID" value="GLU46178.1"/>
    <property type="molecule type" value="Genomic_DNA"/>
</dbReference>
<evidence type="ECO:0000259" key="2">
    <source>
        <dbReference type="Pfam" id="PF09992"/>
    </source>
</evidence>
<feature type="signal peptide" evidence="1">
    <location>
        <begin position="1"/>
        <end position="21"/>
    </location>
</feature>
<dbReference type="PROSITE" id="PS00018">
    <property type="entry name" value="EF_HAND_1"/>
    <property type="match status" value="1"/>
</dbReference>
<protein>
    <recommendedName>
        <fullName evidence="2">Phosphodiester glycosidase domain-containing protein</fullName>
    </recommendedName>
</protein>
<dbReference type="PANTHER" id="PTHR40446">
    <property type="entry name" value="N-ACETYLGLUCOSAMINE-1-PHOSPHODIESTER ALPHA-N-ACETYLGLUCOSAMINIDASE"/>
    <property type="match status" value="1"/>
</dbReference>
<gene>
    <name evidence="3" type="ORF">Nans01_05290</name>
</gene>
<dbReference type="InterPro" id="IPR018711">
    <property type="entry name" value="NAGPA"/>
</dbReference>
<dbReference type="InterPro" id="IPR018247">
    <property type="entry name" value="EF_Hand_1_Ca_BS"/>
</dbReference>
<comment type="caution">
    <text evidence="3">The sequence shown here is derived from an EMBL/GenBank/DDBJ whole genome shotgun (WGS) entry which is preliminary data.</text>
</comment>
<organism evidence="3 4">
    <name type="scientific">Nocardiopsis ansamitocini</name>
    <dbReference type="NCBI Taxonomy" id="1670832"/>
    <lineage>
        <taxon>Bacteria</taxon>
        <taxon>Bacillati</taxon>
        <taxon>Actinomycetota</taxon>
        <taxon>Actinomycetes</taxon>
        <taxon>Streptosporangiales</taxon>
        <taxon>Nocardiopsidaceae</taxon>
        <taxon>Nocardiopsis</taxon>
    </lineage>
</organism>
<evidence type="ECO:0000313" key="4">
    <source>
        <dbReference type="Proteomes" id="UP001165092"/>
    </source>
</evidence>
<feature type="chain" id="PRO_5040929425" description="Phosphodiester glycosidase domain-containing protein" evidence="1">
    <location>
        <begin position="22"/>
        <end position="712"/>
    </location>
</feature>
<keyword evidence="1" id="KW-0732">Signal</keyword>
<accession>A0A9W6P362</accession>
<dbReference type="AlphaFoldDB" id="A0A9W6P362"/>
<evidence type="ECO:0000256" key="1">
    <source>
        <dbReference type="SAM" id="SignalP"/>
    </source>
</evidence>
<dbReference type="RefSeq" id="WP_285757031.1">
    <property type="nucleotide sequence ID" value="NZ_BSQG01000001.1"/>
</dbReference>
<dbReference type="Pfam" id="PF09992">
    <property type="entry name" value="NAGPA"/>
    <property type="match status" value="1"/>
</dbReference>
<reference evidence="3" key="1">
    <citation type="submission" date="2023-02" db="EMBL/GenBank/DDBJ databases">
        <title>Nocardiopsis ansamitocini NBRC 112285.</title>
        <authorList>
            <person name="Ichikawa N."/>
            <person name="Sato H."/>
            <person name="Tonouchi N."/>
        </authorList>
    </citation>
    <scope>NUCLEOTIDE SEQUENCE</scope>
    <source>
        <strain evidence="3">NBRC 112285</strain>
    </source>
</reference>
<evidence type="ECO:0000313" key="3">
    <source>
        <dbReference type="EMBL" id="GLU46178.1"/>
    </source>
</evidence>
<name>A0A9W6P362_9ACTN</name>
<sequence length="712" mass="73494">MPTRFAVALLVPVLVAGLCGAGRSPVAEQRSHPVAPGVVLTVVDSAGIGSAQRFTELGVELSGDVRVGYLDSGVVAHAEPVAQRARAAGAVAAVNGDFFDLGGSSAPLGGAVRDATVVKSPATHWRSAAVFDADGTGRIAELDFTGTIGLPGGNVALDRLNSHEVPENGIGAFTELWGDSPRARAVRDAGRVYEVTVTQGRVAEANQHAGNAPIPAGTTVLLGREAGADRLARLRTGDPVTVEWDIRAGGGVVHTAIGGRHVLVREGRIADVDATVRHPRTAVGFSADGRQMWWITADGRRPGTRGATLREMGERLLESGAWSGLELDGGGSATLAARTPGGPIRVENRTGEGERAVPNSLAVYAPQGSGTARGLWVRPAVEQRPAPGSALPEQADPHRVFTGLTRRLAADPYDEGFGPAGPSGHPVVWAADSGTVADGVLRAGAPGRVTVGADMGRARGGLQLEVLKGPERLEPSREEIGLADAASSVVLVLSGVAPDGTRAPIETDDITVDHDPELVRVTPEEAGVLRVTAVAGNGSGAIRLSTGPASVRIPVSIGSVDRVLADFEDAADWTARAARGQARTEPTAGRTGLGLALSYDFSGSDATRAAYAHPPAPLRVGSTASMLRLWVSGDGQGARLAVTVSDEDGQQRTLYGPRVTWSGWQQAEIPIPAALSQPVAVERLYLVETSATASYTGRITVDELTAAVVAHE</sequence>
<keyword evidence="4" id="KW-1185">Reference proteome</keyword>